<feature type="region of interest" description="Disordered" evidence="1">
    <location>
        <begin position="40"/>
        <end position="59"/>
    </location>
</feature>
<accession>A0A209A4Z7</accession>
<gene>
    <name evidence="2" type="ORF">CBW57_09510</name>
</gene>
<evidence type="ECO:0000313" key="3">
    <source>
        <dbReference type="Proteomes" id="UP000196440"/>
    </source>
</evidence>
<comment type="caution">
    <text evidence="2">The sequence shown here is derived from an EMBL/GenBank/DDBJ whole genome shotgun (WGS) entry which is preliminary data.</text>
</comment>
<sequence>MTEDYFRWGMFILPEEILAKYPFKSTVIFTNKLNEKITSDQQRSAMNKSEVRSNVALFP</sequence>
<proteinExistence type="predicted"/>
<name>A0A209A4Z7_YERIN</name>
<evidence type="ECO:0000313" key="2">
    <source>
        <dbReference type="EMBL" id="OVZ87788.1"/>
    </source>
</evidence>
<dbReference type="EMBL" id="NHOI01000010">
    <property type="protein sequence ID" value="OVZ87788.1"/>
    <property type="molecule type" value="Genomic_DNA"/>
</dbReference>
<organism evidence="2 3">
    <name type="scientific">Yersinia intermedia</name>
    <dbReference type="NCBI Taxonomy" id="631"/>
    <lineage>
        <taxon>Bacteria</taxon>
        <taxon>Pseudomonadati</taxon>
        <taxon>Pseudomonadota</taxon>
        <taxon>Gammaproteobacteria</taxon>
        <taxon>Enterobacterales</taxon>
        <taxon>Yersiniaceae</taxon>
        <taxon>Yersinia</taxon>
    </lineage>
</organism>
<dbReference type="Proteomes" id="UP000196440">
    <property type="component" value="Unassembled WGS sequence"/>
</dbReference>
<reference evidence="2 3" key="1">
    <citation type="submission" date="2017-05" db="EMBL/GenBank/DDBJ databases">
        <title>Whole genome sequencing of Yersinia kristensenii.</title>
        <authorList>
            <person name="Campioni F."/>
        </authorList>
    </citation>
    <scope>NUCLEOTIDE SEQUENCE [LARGE SCALE GENOMIC DNA]</scope>
    <source>
        <strain evidence="2 3">CFSAN060536</strain>
    </source>
</reference>
<dbReference type="AlphaFoldDB" id="A0A209A4Z7"/>
<protein>
    <submittedName>
        <fullName evidence="2">Uncharacterized protein</fullName>
    </submittedName>
</protein>
<evidence type="ECO:0000256" key="1">
    <source>
        <dbReference type="SAM" id="MobiDB-lite"/>
    </source>
</evidence>